<protein>
    <submittedName>
        <fullName evidence="1">Uncharacterized protein</fullName>
    </submittedName>
</protein>
<keyword evidence="2" id="KW-1185">Reference proteome</keyword>
<evidence type="ECO:0000313" key="1">
    <source>
        <dbReference type="EMBL" id="MPC92186.1"/>
    </source>
</evidence>
<accession>A0A5B7JDL0</accession>
<proteinExistence type="predicted"/>
<dbReference type="AlphaFoldDB" id="A0A5B7JDL0"/>
<reference evidence="1 2" key="1">
    <citation type="submission" date="2019-05" db="EMBL/GenBank/DDBJ databases">
        <title>Another draft genome of Portunus trituberculatus and its Hox gene families provides insights of decapod evolution.</title>
        <authorList>
            <person name="Jeong J.-H."/>
            <person name="Song I."/>
            <person name="Kim S."/>
            <person name="Choi T."/>
            <person name="Kim D."/>
            <person name="Ryu S."/>
            <person name="Kim W."/>
        </authorList>
    </citation>
    <scope>NUCLEOTIDE SEQUENCE [LARGE SCALE GENOMIC DNA]</scope>
    <source>
        <tissue evidence="1">Muscle</tissue>
    </source>
</reference>
<evidence type="ECO:0000313" key="2">
    <source>
        <dbReference type="Proteomes" id="UP000324222"/>
    </source>
</evidence>
<sequence length="135" mass="15316">MRLSLETLESAAGGPVRHLPELQAPQLCVFFPRPDGGGHRCVPLLLGQHGALCVSFLPCHPEGDQQTAQLNRNQASADRPLRASEWFVDLVELAITSPRRLPFWKDLLRQPHFHRFHRNLHALQVDFDSRVETVE</sequence>
<dbReference type="Proteomes" id="UP000324222">
    <property type="component" value="Unassembled WGS sequence"/>
</dbReference>
<gene>
    <name evidence="1" type="ORF">E2C01_087261</name>
</gene>
<dbReference type="EMBL" id="VSRR010090393">
    <property type="protein sequence ID" value="MPC92186.1"/>
    <property type="molecule type" value="Genomic_DNA"/>
</dbReference>
<comment type="caution">
    <text evidence="1">The sequence shown here is derived from an EMBL/GenBank/DDBJ whole genome shotgun (WGS) entry which is preliminary data.</text>
</comment>
<name>A0A5B7JDL0_PORTR</name>
<organism evidence="1 2">
    <name type="scientific">Portunus trituberculatus</name>
    <name type="common">Swimming crab</name>
    <name type="synonym">Neptunus trituberculatus</name>
    <dbReference type="NCBI Taxonomy" id="210409"/>
    <lineage>
        <taxon>Eukaryota</taxon>
        <taxon>Metazoa</taxon>
        <taxon>Ecdysozoa</taxon>
        <taxon>Arthropoda</taxon>
        <taxon>Crustacea</taxon>
        <taxon>Multicrustacea</taxon>
        <taxon>Malacostraca</taxon>
        <taxon>Eumalacostraca</taxon>
        <taxon>Eucarida</taxon>
        <taxon>Decapoda</taxon>
        <taxon>Pleocyemata</taxon>
        <taxon>Brachyura</taxon>
        <taxon>Eubrachyura</taxon>
        <taxon>Portunoidea</taxon>
        <taxon>Portunidae</taxon>
        <taxon>Portuninae</taxon>
        <taxon>Portunus</taxon>
    </lineage>
</organism>